<sequence>MITVTTLASGALLFGLAGQSAHDDPDPLDPAGMEQVASDPAPDTATEEFTDDEIDAFVASGLAIRALRQDGAQDRDAVQAEAEAIIAANGLDRAIYRAIGTAAQEDPALAARVQRAIGEARQSAES</sequence>
<organism evidence="2 3">
    <name type="scientific">Erythrobacter westpacificensis</name>
    <dbReference type="NCBI Taxonomy" id="1055231"/>
    <lineage>
        <taxon>Bacteria</taxon>
        <taxon>Pseudomonadati</taxon>
        <taxon>Pseudomonadota</taxon>
        <taxon>Alphaproteobacteria</taxon>
        <taxon>Sphingomonadales</taxon>
        <taxon>Erythrobacteraceae</taxon>
        <taxon>Erythrobacter/Porphyrobacter group</taxon>
        <taxon>Erythrobacter</taxon>
    </lineage>
</organism>
<evidence type="ECO:0000313" key="3">
    <source>
        <dbReference type="Proteomes" id="UP001500518"/>
    </source>
</evidence>
<dbReference type="Proteomes" id="UP001500518">
    <property type="component" value="Unassembled WGS sequence"/>
</dbReference>
<evidence type="ECO:0000313" key="2">
    <source>
        <dbReference type="EMBL" id="GAA5054837.1"/>
    </source>
</evidence>
<gene>
    <name evidence="2" type="ORF">GCM10023208_18120</name>
</gene>
<keyword evidence="3" id="KW-1185">Reference proteome</keyword>
<dbReference type="RefSeq" id="WP_346032793.1">
    <property type="nucleotide sequence ID" value="NZ_BAABHV010000010.1"/>
</dbReference>
<proteinExistence type="predicted"/>
<name>A0ABP9KD86_9SPHN</name>
<evidence type="ECO:0008006" key="4">
    <source>
        <dbReference type="Google" id="ProtNLM"/>
    </source>
</evidence>
<protein>
    <recommendedName>
        <fullName evidence="4">DUF4168 domain-containing protein</fullName>
    </recommendedName>
</protein>
<dbReference type="EMBL" id="BAABHV010000010">
    <property type="protein sequence ID" value="GAA5054837.1"/>
    <property type="molecule type" value="Genomic_DNA"/>
</dbReference>
<accession>A0ABP9KD86</accession>
<feature type="region of interest" description="Disordered" evidence="1">
    <location>
        <begin position="18"/>
        <end position="46"/>
    </location>
</feature>
<evidence type="ECO:0000256" key="1">
    <source>
        <dbReference type="SAM" id="MobiDB-lite"/>
    </source>
</evidence>
<reference evidence="3" key="1">
    <citation type="journal article" date="2019" name="Int. J. Syst. Evol. Microbiol.">
        <title>The Global Catalogue of Microorganisms (GCM) 10K type strain sequencing project: providing services to taxonomists for standard genome sequencing and annotation.</title>
        <authorList>
            <consortium name="The Broad Institute Genomics Platform"/>
            <consortium name="The Broad Institute Genome Sequencing Center for Infectious Disease"/>
            <person name="Wu L."/>
            <person name="Ma J."/>
        </authorList>
    </citation>
    <scope>NUCLEOTIDE SEQUENCE [LARGE SCALE GENOMIC DNA]</scope>
    <source>
        <strain evidence="3">JCM 18014</strain>
    </source>
</reference>
<comment type="caution">
    <text evidence="2">The sequence shown here is derived from an EMBL/GenBank/DDBJ whole genome shotgun (WGS) entry which is preliminary data.</text>
</comment>